<evidence type="ECO:0000259" key="6">
    <source>
        <dbReference type="Pfam" id="PF00520"/>
    </source>
</evidence>
<dbReference type="Pfam" id="PF00520">
    <property type="entry name" value="Ion_trans"/>
    <property type="match status" value="1"/>
</dbReference>
<dbReference type="PRINTS" id="PR01463">
    <property type="entry name" value="EAGCHANLFMLY"/>
</dbReference>
<dbReference type="Proteomes" id="UP000078200">
    <property type="component" value="Unassembled WGS sequence"/>
</dbReference>
<dbReference type="PANTHER" id="PTHR10217">
    <property type="entry name" value="VOLTAGE AND LIGAND GATED POTASSIUM CHANNEL"/>
    <property type="match status" value="1"/>
</dbReference>
<dbReference type="InterPro" id="IPR050818">
    <property type="entry name" value="KCNH_animal-type"/>
</dbReference>
<sequence length="220" mass="25138">MMSQKMQRCTALKKLSITFLGDVCTFIRLRESHIHLVKLTRLLRLARLLQKMDRYSQYTAMILTLLMLLFSLVAHWLACVWYVIAEKENMLNDSGWETGWMHALAERLRVPVYNITNAEAYSTALYFTFTSLTSVGFGNVSANTTAEKVFSIIMMLIGVFIATAIITRVYAELHFFAVQGPNFVSLFGPTPLNLHLVTNELYRHLRDSGVKGFASYLDTY</sequence>
<keyword evidence="2 5" id="KW-0812">Transmembrane</keyword>
<evidence type="ECO:0000313" key="8">
    <source>
        <dbReference type="Proteomes" id="UP000078200"/>
    </source>
</evidence>
<dbReference type="AlphaFoldDB" id="A0A1A9VEH5"/>
<evidence type="ECO:0000256" key="4">
    <source>
        <dbReference type="ARBA" id="ARBA00023136"/>
    </source>
</evidence>
<reference evidence="7" key="1">
    <citation type="submission" date="2020-05" db="UniProtKB">
        <authorList>
            <consortium name="EnsemblMetazoa"/>
        </authorList>
    </citation>
    <scope>IDENTIFICATION</scope>
    <source>
        <strain evidence="7">TTRI</strain>
    </source>
</reference>
<dbReference type="InterPro" id="IPR003938">
    <property type="entry name" value="K_chnl_volt-dep_EAG/ELK/ERG"/>
</dbReference>
<keyword evidence="3 5" id="KW-1133">Transmembrane helix</keyword>
<dbReference type="InterPro" id="IPR005821">
    <property type="entry name" value="Ion_trans_dom"/>
</dbReference>
<dbReference type="GO" id="GO:0005886">
    <property type="term" value="C:plasma membrane"/>
    <property type="evidence" value="ECO:0007669"/>
    <property type="project" value="TreeGrafter"/>
</dbReference>
<keyword evidence="4 5" id="KW-0472">Membrane</keyword>
<proteinExistence type="predicted"/>
<dbReference type="Gene3D" id="1.10.287.70">
    <property type="match status" value="1"/>
</dbReference>
<evidence type="ECO:0000313" key="7">
    <source>
        <dbReference type="EnsemblMetazoa" id="GAUT034807-PA"/>
    </source>
</evidence>
<comment type="subcellular location">
    <subcellularLocation>
        <location evidence="1">Membrane</location>
        <topology evidence="1">Multi-pass membrane protein</topology>
    </subcellularLocation>
</comment>
<dbReference type="PANTHER" id="PTHR10217:SF637">
    <property type="entry name" value="EAG-LIKE K[+] CHANNEL, ISOFORM A"/>
    <property type="match status" value="1"/>
</dbReference>
<evidence type="ECO:0000256" key="5">
    <source>
        <dbReference type="SAM" id="Phobius"/>
    </source>
</evidence>
<dbReference type="SUPFAM" id="SSF81324">
    <property type="entry name" value="Voltage-gated potassium channels"/>
    <property type="match status" value="1"/>
</dbReference>
<dbReference type="EnsemblMetazoa" id="GAUT034807-RA">
    <property type="protein sequence ID" value="GAUT034807-PA"/>
    <property type="gene ID" value="GAUT034807"/>
</dbReference>
<dbReference type="VEuPathDB" id="VectorBase:GAUT034807"/>
<feature type="transmembrane region" description="Helical" evidence="5">
    <location>
        <begin position="58"/>
        <end position="84"/>
    </location>
</feature>
<organism evidence="7 8">
    <name type="scientific">Glossina austeni</name>
    <name type="common">Savannah tsetse fly</name>
    <dbReference type="NCBI Taxonomy" id="7395"/>
    <lineage>
        <taxon>Eukaryota</taxon>
        <taxon>Metazoa</taxon>
        <taxon>Ecdysozoa</taxon>
        <taxon>Arthropoda</taxon>
        <taxon>Hexapoda</taxon>
        <taxon>Insecta</taxon>
        <taxon>Pterygota</taxon>
        <taxon>Neoptera</taxon>
        <taxon>Endopterygota</taxon>
        <taxon>Diptera</taxon>
        <taxon>Brachycera</taxon>
        <taxon>Muscomorpha</taxon>
        <taxon>Hippoboscoidea</taxon>
        <taxon>Glossinidae</taxon>
        <taxon>Glossina</taxon>
    </lineage>
</organism>
<evidence type="ECO:0000256" key="3">
    <source>
        <dbReference type="ARBA" id="ARBA00022989"/>
    </source>
</evidence>
<dbReference type="GO" id="GO:0005249">
    <property type="term" value="F:voltage-gated potassium channel activity"/>
    <property type="evidence" value="ECO:0007669"/>
    <property type="project" value="InterPro"/>
</dbReference>
<name>A0A1A9VEH5_GLOAU</name>
<feature type="domain" description="Ion transport" evidence="6">
    <location>
        <begin position="31"/>
        <end position="166"/>
    </location>
</feature>
<evidence type="ECO:0000256" key="2">
    <source>
        <dbReference type="ARBA" id="ARBA00022692"/>
    </source>
</evidence>
<accession>A0A1A9VEH5</accession>
<dbReference type="STRING" id="7395.A0A1A9VEH5"/>
<protein>
    <recommendedName>
        <fullName evidence="6">Ion transport domain-containing protein</fullName>
    </recommendedName>
</protein>
<evidence type="ECO:0000256" key="1">
    <source>
        <dbReference type="ARBA" id="ARBA00004141"/>
    </source>
</evidence>
<dbReference type="GO" id="GO:0042391">
    <property type="term" value="P:regulation of membrane potential"/>
    <property type="evidence" value="ECO:0007669"/>
    <property type="project" value="TreeGrafter"/>
</dbReference>
<keyword evidence="8" id="KW-1185">Reference proteome</keyword>
<feature type="transmembrane region" description="Helical" evidence="5">
    <location>
        <begin position="149"/>
        <end position="171"/>
    </location>
</feature>